<gene>
    <name evidence="1" type="ORF">PCOR1329_LOCUS37402</name>
</gene>
<proteinExistence type="predicted"/>
<evidence type="ECO:0000313" key="2">
    <source>
        <dbReference type="Proteomes" id="UP001189429"/>
    </source>
</evidence>
<organism evidence="1 2">
    <name type="scientific">Prorocentrum cordatum</name>
    <dbReference type="NCBI Taxonomy" id="2364126"/>
    <lineage>
        <taxon>Eukaryota</taxon>
        <taxon>Sar</taxon>
        <taxon>Alveolata</taxon>
        <taxon>Dinophyceae</taxon>
        <taxon>Prorocentrales</taxon>
        <taxon>Prorocentraceae</taxon>
        <taxon>Prorocentrum</taxon>
    </lineage>
</organism>
<dbReference type="EMBL" id="CAUYUJ010014534">
    <property type="protein sequence ID" value="CAK0842790.1"/>
    <property type="molecule type" value="Genomic_DNA"/>
</dbReference>
<protein>
    <submittedName>
        <fullName evidence="1">Uncharacterized protein</fullName>
    </submittedName>
</protein>
<comment type="caution">
    <text evidence="1">The sequence shown here is derived from an EMBL/GenBank/DDBJ whole genome shotgun (WGS) entry which is preliminary data.</text>
</comment>
<sequence length="100" mass="11196">MRCSRMPSYSSLQKGFSSIPTKLLRALMRQMESNDDIMLKNWPPPCASINNEMVSTCPRDGHESPRKRGLQQTRATLGSRSFTLLHGGQSILCPCILTEV</sequence>
<keyword evidence="2" id="KW-1185">Reference proteome</keyword>
<name>A0ABN9TB49_9DINO</name>
<evidence type="ECO:0000313" key="1">
    <source>
        <dbReference type="EMBL" id="CAK0842790.1"/>
    </source>
</evidence>
<reference evidence="1" key="1">
    <citation type="submission" date="2023-10" db="EMBL/GenBank/DDBJ databases">
        <authorList>
            <person name="Chen Y."/>
            <person name="Shah S."/>
            <person name="Dougan E. K."/>
            <person name="Thang M."/>
            <person name="Chan C."/>
        </authorList>
    </citation>
    <scope>NUCLEOTIDE SEQUENCE [LARGE SCALE GENOMIC DNA]</scope>
</reference>
<accession>A0ABN9TB49</accession>
<dbReference type="Proteomes" id="UP001189429">
    <property type="component" value="Unassembled WGS sequence"/>
</dbReference>